<name>A0A7X6K6G7_9MICC</name>
<comment type="caution">
    <text evidence="1">The sequence shown here is derived from an EMBL/GenBank/DDBJ whole genome shotgun (WGS) entry which is preliminary data.</text>
</comment>
<dbReference type="AlphaFoldDB" id="A0A7X6K6G7"/>
<dbReference type="RefSeq" id="WP_168486707.1">
    <property type="nucleotide sequence ID" value="NZ_JAAZSQ010000011.1"/>
</dbReference>
<organism evidence="1 2">
    <name type="scientific">Arthrobacter mobilis</name>
    <dbReference type="NCBI Taxonomy" id="2724944"/>
    <lineage>
        <taxon>Bacteria</taxon>
        <taxon>Bacillati</taxon>
        <taxon>Actinomycetota</taxon>
        <taxon>Actinomycetes</taxon>
        <taxon>Micrococcales</taxon>
        <taxon>Micrococcaceae</taxon>
        <taxon>Arthrobacter</taxon>
    </lineage>
</organism>
<accession>A0A7X6K6G7</accession>
<dbReference type="Proteomes" id="UP000544090">
    <property type="component" value="Unassembled WGS sequence"/>
</dbReference>
<gene>
    <name evidence="1" type="ORF">HGG74_12225</name>
</gene>
<sequence>MILDKINPMMAALGPGGDDGEVLNLLGASMTTPGGQVLSVPALRVQLHTVSAWWAARHIVEEAPSRGGVVGFVGVQTTF</sequence>
<proteinExistence type="predicted"/>
<protein>
    <submittedName>
        <fullName evidence="1">Uncharacterized protein</fullName>
    </submittedName>
</protein>
<dbReference type="EMBL" id="JAAZSQ010000011">
    <property type="protein sequence ID" value="NKX55295.1"/>
    <property type="molecule type" value="Genomic_DNA"/>
</dbReference>
<evidence type="ECO:0000313" key="1">
    <source>
        <dbReference type="EMBL" id="NKX55295.1"/>
    </source>
</evidence>
<keyword evidence="2" id="KW-1185">Reference proteome</keyword>
<reference evidence="1 2" key="1">
    <citation type="submission" date="2020-04" db="EMBL/GenBank/DDBJ databases">
        <title>Arthrobacter sp. nov.</title>
        <authorList>
            <person name="Liu S."/>
        </authorList>
    </citation>
    <scope>NUCLEOTIDE SEQUENCE [LARGE SCALE GENOMIC DNA]</scope>
    <source>
        <strain evidence="1 2">E918</strain>
    </source>
</reference>
<evidence type="ECO:0000313" key="2">
    <source>
        <dbReference type="Proteomes" id="UP000544090"/>
    </source>
</evidence>